<keyword evidence="2" id="KW-1133">Transmembrane helix</keyword>
<accession>A0AAV3PQS4</accession>
<proteinExistence type="predicted"/>
<feature type="coiled-coil region" evidence="1">
    <location>
        <begin position="154"/>
        <end position="181"/>
    </location>
</feature>
<feature type="transmembrane region" description="Helical" evidence="2">
    <location>
        <begin position="213"/>
        <end position="234"/>
    </location>
</feature>
<keyword evidence="2" id="KW-0472">Membrane</keyword>
<evidence type="ECO:0000256" key="2">
    <source>
        <dbReference type="SAM" id="Phobius"/>
    </source>
</evidence>
<keyword evidence="1" id="KW-0175">Coiled coil</keyword>
<evidence type="ECO:0000313" key="4">
    <source>
        <dbReference type="Proteomes" id="UP001454036"/>
    </source>
</evidence>
<sequence length="237" mass="27001">MKTLTWNALSIWPTKGQLQSSSLSLRYVVMHKVAIANLVPTSNNTNISEAVGRMMYVMGSEQELDFGRVIVDQIVDHSRTRAKLKTIGLTSLICSILIPQHLEVLKVEDGTSEDAKPLTIIDKLMIGKHVQDVEIKDDEPSDVVPEEEATALLIKAYEQEQQRFEAEIQFKKSRVVELQAKIQALKTIGPRLTMILYQLILQNQRRSLQQSMILHLMVLIILTRLLSLMCNHLWARF</sequence>
<comment type="caution">
    <text evidence="3">The sequence shown here is derived from an EMBL/GenBank/DDBJ whole genome shotgun (WGS) entry which is preliminary data.</text>
</comment>
<keyword evidence="4" id="KW-1185">Reference proteome</keyword>
<name>A0AAV3PQS4_LITER</name>
<reference evidence="3 4" key="1">
    <citation type="submission" date="2024-01" db="EMBL/GenBank/DDBJ databases">
        <title>The complete chloroplast genome sequence of Lithospermum erythrorhizon: insights into the phylogenetic relationship among Boraginaceae species and the maternal lineages of purple gromwells.</title>
        <authorList>
            <person name="Okada T."/>
            <person name="Watanabe K."/>
        </authorList>
    </citation>
    <scope>NUCLEOTIDE SEQUENCE [LARGE SCALE GENOMIC DNA]</scope>
</reference>
<dbReference type="EMBL" id="BAABME010002309">
    <property type="protein sequence ID" value="GAA0154060.1"/>
    <property type="molecule type" value="Genomic_DNA"/>
</dbReference>
<protein>
    <submittedName>
        <fullName evidence="3">Uncharacterized protein</fullName>
    </submittedName>
</protein>
<organism evidence="3 4">
    <name type="scientific">Lithospermum erythrorhizon</name>
    <name type="common">Purple gromwell</name>
    <name type="synonym">Lithospermum officinale var. erythrorhizon</name>
    <dbReference type="NCBI Taxonomy" id="34254"/>
    <lineage>
        <taxon>Eukaryota</taxon>
        <taxon>Viridiplantae</taxon>
        <taxon>Streptophyta</taxon>
        <taxon>Embryophyta</taxon>
        <taxon>Tracheophyta</taxon>
        <taxon>Spermatophyta</taxon>
        <taxon>Magnoliopsida</taxon>
        <taxon>eudicotyledons</taxon>
        <taxon>Gunneridae</taxon>
        <taxon>Pentapetalae</taxon>
        <taxon>asterids</taxon>
        <taxon>lamiids</taxon>
        <taxon>Boraginales</taxon>
        <taxon>Boraginaceae</taxon>
        <taxon>Boraginoideae</taxon>
        <taxon>Lithospermeae</taxon>
        <taxon>Lithospermum</taxon>
    </lineage>
</organism>
<dbReference type="Proteomes" id="UP001454036">
    <property type="component" value="Unassembled WGS sequence"/>
</dbReference>
<evidence type="ECO:0000256" key="1">
    <source>
        <dbReference type="SAM" id="Coils"/>
    </source>
</evidence>
<gene>
    <name evidence="3" type="ORF">LIER_12149</name>
</gene>
<keyword evidence="2" id="KW-0812">Transmembrane</keyword>
<evidence type="ECO:0000313" key="3">
    <source>
        <dbReference type="EMBL" id="GAA0154060.1"/>
    </source>
</evidence>
<dbReference type="AlphaFoldDB" id="A0AAV3PQS4"/>